<dbReference type="RefSeq" id="XP_016656067.1">
    <property type="nucleotide sequence ID" value="XM_016800578.2"/>
</dbReference>
<dbReference type="AlphaFoldDB" id="A0A8R2H2J3"/>
<accession>A0A8R2H2J3</accession>
<dbReference type="InterPro" id="IPR052831">
    <property type="entry name" value="Apoptosis_promoter"/>
</dbReference>
<sequence length="438" mass="51504">MSEQDIHNNIYSEANANNFWLTRPPPPFMPPPPIQPMYNSDYKMPLISPHLFPCNKPAQNYYMPYDGNISNQYYQDQYVPSNQNISNSFSSLPDNIDEEYILQYVCPIPKSLKDDTSIWIEKWLASKEKDIAIKNVNSTNLIEINQISNSVKECKQLLENMGIKKKYMEQNVSTMTEAEWIKACSDLISNKKRIDTIVATLHFDTSSMSELKFRIAKRRKKRERLRRFKSNLKIIKSQQKDEIREINRKIDAWQNALKENILKEKRVNKTKTEANIVLKGVRGKIEDAKNQISLLDNLEKLRKCRLQNCVNKRKNPLLENSLNKLKILWQQKLTDYNKEEEGLKNMLIEAEAKKHEKREIEIQEKFAEWDRILFGPNFRSHEMVFDNHTFLEIRRGWDKYVVNENEISASSSIPLGWILPLVPCNTDWAKYSNNANIL</sequence>
<dbReference type="GeneID" id="100166603"/>
<evidence type="ECO:0000313" key="2">
    <source>
        <dbReference type="EnsemblMetazoa" id="XP_016656067.1"/>
    </source>
</evidence>
<name>A0A8R2H2J3_ACYPI</name>
<keyword evidence="3" id="KW-1185">Reference proteome</keyword>
<keyword evidence="1" id="KW-0175">Coiled coil</keyword>
<dbReference type="GO" id="GO:0005689">
    <property type="term" value="C:U12-type spliceosomal complex"/>
    <property type="evidence" value="ECO:0007669"/>
    <property type="project" value="TreeGrafter"/>
</dbReference>
<dbReference type="RefSeq" id="XP_016656068.1">
    <property type="nucleotide sequence ID" value="XM_016800579.2"/>
</dbReference>
<evidence type="ECO:0008006" key="4">
    <source>
        <dbReference type="Google" id="ProtNLM"/>
    </source>
</evidence>
<dbReference type="Proteomes" id="UP000007819">
    <property type="component" value="Chromosome A2"/>
</dbReference>
<dbReference type="PANTHER" id="PTHR48190:SF2">
    <property type="entry name" value="PROGRAMMED CELL DEATH PROTEIN 7"/>
    <property type="match status" value="1"/>
</dbReference>
<dbReference type="OrthoDB" id="296187at2759"/>
<proteinExistence type="predicted"/>
<dbReference type="KEGG" id="api:100166603"/>
<reference evidence="2" key="2">
    <citation type="submission" date="2022-06" db="UniProtKB">
        <authorList>
            <consortium name="EnsemblMetazoa"/>
        </authorList>
    </citation>
    <scope>IDENTIFICATION</scope>
</reference>
<feature type="coiled-coil region" evidence="1">
    <location>
        <begin position="229"/>
        <end position="298"/>
    </location>
</feature>
<dbReference type="EnsemblMetazoa" id="XM_016800578.2">
    <property type="protein sequence ID" value="XP_016656067.1"/>
    <property type="gene ID" value="LOC100166603"/>
</dbReference>
<dbReference type="PANTHER" id="PTHR48190">
    <property type="entry name" value="PROGRAMMED CELL DEATH PROTEIN 7"/>
    <property type="match status" value="1"/>
</dbReference>
<feature type="coiled-coil region" evidence="1">
    <location>
        <begin position="333"/>
        <end position="363"/>
    </location>
</feature>
<protein>
    <recommendedName>
        <fullName evidence="4">Programmed cell death protein 7</fullName>
    </recommendedName>
</protein>
<dbReference type="Pfam" id="PF16021">
    <property type="entry name" value="PDCD7"/>
    <property type="match status" value="1"/>
</dbReference>
<dbReference type="InterPro" id="IPR031974">
    <property type="entry name" value="PDCD7"/>
</dbReference>
<evidence type="ECO:0000313" key="3">
    <source>
        <dbReference type="Proteomes" id="UP000007819"/>
    </source>
</evidence>
<reference evidence="3" key="1">
    <citation type="submission" date="2010-06" db="EMBL/GenBank/DDBJ databases">
        <authorList>
            <person name="Jiang H."/>
            <person name="Abraham K."/>
            <person name="Ali S."/>
            <person name="Alsbrooks S.L."/>
            <person name="Anim B.N."/>
            <person name="Anosike U.S."/>
            <person name="Attaway T."/>
            <person name="Bandaranaike D.P."/>
            <person name="Battles P.K."/>
            <person name="Bell S.N."/>
            <person name="Bell A.V."/>
            <person name="Beltran B."/>
            <person name="Bickham C."/>
            <person name="Bustamante Y."/>
            <person name="Caleb T."/>
            <person name="Canada A."/>
            <person name="Cardenas V."/>
            <person name="Carter K."/>
            <person name="Chacko J."/>
            <person name="Chandrabose M.N."/>
            <person name="Chavez D."/>
            <person name="Chavez A."/>
            <person name="Chen L."/>
            <person name="Chu H.-S."/>
            <person name="Claassen K.J."/>
            <person name="Cockrell R."/>
            <person name="Collins M."/>
            <person name="Cooper J.A."/>
            <person name="Cree A."/>
            <person name="Curry S.M."/>
            <person name="Da Y."/>
            <person name="Dao M.D."/>
            <person name="Das B."/>
            <person name="Davila M.-L."/>
            <person name="Davy-Carroll L."/>
            <person name="Denson S."/>
            <person name="Dinh H."/>
            <person name="Ebong V.E."/>
            <person name="Edwards J.R."/>
            <person name="Egan A."/>
            <person name="El-Daye J."/>
            <person name="Escobedo L."/>
            <person name="Fernandez S."/>
            <person name="Fernando P.R."/>
            <person name="Flagg N."/>
            <person name="Forbes L.D."/>
            <person name="Fowler R.G."/>
            <person name="Fu Q."/>
            <person name="Gabisi R.A."/>
            <person name="Ganer J."/>
            <person name="Garbino Pronczuk A."/>
            <person name="Garcia R.M."/>
            <person name="Garner T."/>
            <person name="Garrett T.E."/>
            <person name="Gonzalez D.A."/>
            <person name="Hamid H."/>
            <person name="Hawkins E.S."/>
            <person name="Hirani K."/>
            <person name="Hogues M.E."/>
            <person name="Hollins B."/>
            <person name="Hsiao C.-H."/>
            <person name="Jabil R."/>
            <person name="James M.L."/>
            <person name="Jhangiani S.N."/>
            <person name="Johnson B."/>
            <person name="Johnson Q."/>
            <person name="Joshi V."/>
            <person name="Kalu J.B."/>
            <person name="Kam C."/>
            <person name="Kashfia A."/>
            <person name="Keebler J."/>
            <person name="Kisamo H."/>
            <person name="Kovar C.L."/>
            <person name="Lago L.A."/>
            <person name="Lai C.-Y."/>
            <person name="Laidlaw J."/>
            <person name="Lara F."/>
            <person name="Le T.-K."/>
            <person name="Lee S.L."/>
            <person name="Legall F.H."/>
            <person name="Lemon S.J."/>
            <person name="Lewis L.R."/>
            <person name="Li B."/>
            <person name="Liu Y."/>
            <person name="Liu Y.-S."/>
            <person name="Lopez J."/>
            <person name="Lozado R.J."/>
            <person name="Lu J."/>
            <person name="Madu R.C."/>
            <person name="Maheshwari M."/>
            <person name="Maheshwari R."/>
            <person name="Malloy K."/>
            <person name="Martinez E."/>
            <person name="Mathew T."/>
            <person name="Mercado I.C."/>
            <person name="Mercado C."/>
            <person name="Meyer B."/>
            <person name="Montgomery K."/>
            <person name="Morgan M.B."/>
            <person name="Munidasa M."/>
            <person name="Nazareth L.V."/>
            <person name="Nelson J."/>
            <person name="Ng B.M."/>
            <person name="Nguyen N.B."/>
            <person name="Nguyen P.Q."/>
            <person name="Nguyen T."/>
            <person name="Obregon M."/>
            <person name="Okwuonu G.O."/>
            <person name="Onwere C.G."/>
            <person name="Orozco G."/>
            <person name="Parra A."/>
            <person name="Patel S."/>
            <person name="Patil S."/>
            <person name="Perez A."/>
            <person name="Perez Y."/>
            <person name="Pham C."/>
            <person name="Primus E.L."/>
            <person name="Pu L.-L."/>
            <person name="Puazo M."/>
            <person name="Qin X."/>
            <person name="Quiroz J.B."/>
            <person name="Reese J."/>
            <person name="Richards S."/>
            <person name="Rives C.M."/>
            <person name="Robberts R."/>
            <person name="Ruiz S.J."/>
            <person name="Ruiz M.J."/>
            <person name="Santibanez J."/>
            <person name="Schneider B.W."/>
            <person name="Sisson I."/>
            <person name="Smith M."/>
            <person name="Sodergren E."/>
            <person name="Song X.-Z."/>
            <person name="Song B.B."/>
            <person name="Summersgill H."/>
            <person name="Thelus R."/>
            <person name="Thornton R.D."/>
            <person name="Trejos Z.Y."/>
            <person name="Usmani K."/>
            <person name="Vattathil S."/>
            <person name="Villasana D."/>
            <person name="Walker D.L."/>
            <person name="Wang S."/>
            <person name="Wang K."/>
            <person name="White C.S."/>
            <person name="Williams A.C."/>
            <person name="Williamson J."/>
            <person name="Wilson K."/>
            <person name="Woghiren I.O."/>
            <person name="Woodworth J.R."/>
            <person name="Worley K.C."/>
            <person name="Wright R.A."/>
            <person name="Wu W."/>
            <person name="Young L."/>
            <person name="Zhang L."/>
            <person name="Zhang J."/>
            <person name="Zhu Y."/>
            <person name="Muzny D.M."/>
            <person name="Weinstock G."/>
            <person name="Gibbs R.A."/>
        </authorList>
    </citation>
    <scope>NUCLEOTIDE SEQUENCE [LARGE SCALE GENOMIC DNA]</scope>
    <source>
        <strain evidence="3">LSR1</strain>
    </source>
</reference>
<organism evidence="2 3">
    <name type="scientific">Acyrthosiphon pisum</name>
    <name type="common">Pea aphid</name>
    <dbReference type="NCBI Taxonomy" id="7029"/>
    <lineage>
        <taxon>Eukaryota</taxon>
        <taxon>Metazoa</taxon>
        <taxon>Ecdysozoa</taxon>
        <taxon>Arthropoda</taxon>
        <taxon>Hexapoda</taxon>
        <taxon>Insecta</taxon>
        <taxon>Pterygota</taxon>
        <taxon>Neoptera</taxon>
        <taxon>Paraneoptera</taxon>
        <taxon>Hemiptera</taxon>
        <taxon>Sternorrhyncha</taxon>
        <taxon>Aphidomorpha</taxon>
        <taxon>Aphidoidea</taxon>
        <taxon>Aphididae</taxon>
        <taxon>Macrosiphini</taxon>
        <taxon>Acyrthosiphon</taxon>
    </lineage>
</organism>
<dbReference type="RefSeq" id="XP_016656069.1">
    <property type="nucleotide sequence ID" value="XM_016800580.2"/>
</dbReference>
<dbReference type="OMA" id="WDMYLVP"/>
<dbReference type="EnsemblMetazoa" id="XM_016800580.2">
    <property type="protein sequence ID" value="XP_016656069.1"/>
    <property type="gene ID" value="LOC100166603"/>
</dbReference>
<evidence type="ECO:0000256" key="1">
    <source>
        <dbReference type="SAM" id="Coils"/>
    </source>
</evidence>
<dbReference type="EnsemblMetazoa" id="XM_016800579.2">
    <property type="protein sequence ID" value="XP_016656068.1"/>
    <property type="gene ID" value="LOC100166603"/>
</dbReference>